<evidence type="ECO:0000256" key="2">
    <source>
        <dbReference type="ARBA" id="ARBA00026011"/>
    </source>
</evidence>
<dbReference type="Pfam" id="PF02941">
    <property type="entry name" value="FeThRed_A"/>
    <property type="match status" value="1"/>
</dbReference>
<dbReference type="PANTHER" id="PTHR46937:SF4">
    <property type="entry name" value="FERREDOXIN-THIOREDOXIN REDUCTASE SUBUNIT A1, CHLOROPLASTIC"/>
    <property type="match status" value="1"/>
</dbReference>
<comment type="subunit">
    <text evidence="2">Heterodimer of subunit A (variable subunit) and subunit B (catalytic subunit). Heterodimeric FTR forms a complex with ferredoxin and thioredoxin.</text>
</comment>
<organism evidence="7">
    <name type="scientific">Tolypothrix bouteillei VB521301</name>
    <dbReference type="NCBI Taxonomy" id="1479485"/>
    <lineage>
        <taxon>Bacteria</taxon>
        <taxon>Bacillati</taxon>
        <taxon>Cyanobacteriota</taxon>
        <taxon>Cyanophyceae</taxon>
        <taxon>Nostocales</taxon>
        <taxon>Tolypothrichaceae</taxon>
        <taxon>Tolypothrix</taxon>
    </lineage>
</organism>
<reference evidence="7" key="1">
    <citation type="journal article" date="2015" name="Genome Announc.">
        <title>Draft Genome Sequence of Tolypothrix boutellei Strain VB521301.</title>
        <authorList>
            <person name="Chandrababunaidu M.M."/>
            <person name="Singh D."/>
            <person name="Sen D."/>
            <person name="Bhan S."/>
            <person name="Das S."/>
            <person name="Gupta A."/>
            <person name="Adhikary S.P."/>
            <person name="Tripathy S."/>
        </authorList>
    </citation>
    <scope>NUCLEOTIDE SEQUENCE</scope>
    <source>
        <strain evidence="7">VB521301</strain>
    </source>
</reference>
<dbReference type="Gene3D" id="2.30.30.50">
    <property type="match status" value="1"/>
</dbReference>
<dbReference type="EMBL" id="JHEG02000048">
    <property type="protein sequence ID" value="KIE10427.1"/>
    <property type="molecule type" value="Genomic_DNA"/>
</dbReference>
<evidence type="ECO:0000256" key="1">
    <source>
        <dbReference type="ARBA" id="ARBA00023002"/>
    </source>
</evidence>
<feature type="domain" description="Ferredoxin thioredoxin reductase alpha chain" evidence="5">
    <location>
        <begin position="20"/>
        <end position="86"/>
    </location>
</feature>
<evidence type="ECO:0000256" key="3">
    <source>
        <dbReference type="ARBA" id="ARBA00034474"/>
    </source>
</evidence>
<comment type="function">
    <text evidence="3">Variable subunit of the ferredoxin-thioredoxin reductase (FTR), which catalyzes the two-electron reduction of thioredoxins by the electrons provided by reduced ferredoxin.</text>
</comment>
<evidence type="ECO:0000313" key="7">
    <source>
        <dbReference type="EMBL" id="KIE10427.1"/>
    </source>
</evidence>
<dbReference type="PANTHER" id="PTHR46937">
    <property type="entry name" value="FERREDOXIN-THIOREDOXIN REDUCTASE, VARIABLE CHAIN"/>
    <property type="match status" value="1"/>
</dbReference>
<dbReference type="SUPFAM" id="SSF50090">
    <property type="entry name" value="Electron transport accessory proteins"/>
    <property type="match status" value="1"/>
</dbReference>
<dbReference type="GO" id="GO:0015979">
    <property type="term" value="P:photosynthesis"/>
    <property type="evidence" value="ECO:0007669"/>
    <property type="project" value="InterPro"/>
</dbReference>
<evidence type="ECO:0000313" key="8">
    <source>
        <dbReference type="Proteomes" id="UP000029738"/>
    </source>
</evidence>
<dbReference type="InterPro" id="IPR004207">
    <property type="entry name" value="Fd_thioredoxin_Rdtase_alpha"/>
</dbReference>
<gene>
    <name evidence="7" type="ORF">DA73_0217865</name>
    <name evidence="6" type="ORF">DA73_0400013630</name>
</gene>
<comment type="similarity">
    <text evidence="4">Belongs to the ferredoxin thioredoxin reductase alpha subunit family.</text>
</comment>
<comment type="caution">
    <text evidence="7">The sequence shown here is derived from an EMBL/GenBank/DDBJ whole genome shotgun (WGS) entry which is preliminary data.</text>
</comment>
<dbReference type="OrthoDB" id="462709at2"/>
<accession>A0A0C1N6W7</accession>
<dbReference type="AlphaFoldDB" id="A0A0C1N6W7"/>
<name>A0A0C1N6W7_9CYAN</name>
<keyword evidence="8" id="KW-1185">Reference proteome</keyword>
<evidence type="ECO:0000259" key="5">
    <source>
        <dbReference type="Pfam" id="PF02941"/>
    </source>
</evidence>
<protein>
    <submittedName>
        <fullName evidence="7">Ferredoxin--nitrite reductase</fullName>
    </submittedName>
</protein>
<evidence type="ECO:0000313" key="6">
    <source>
        <dbReference type="EMBL" id="KAF3890958.1"/>
    </source>
</evidence>
<reference evidence="6" key="2">
    <citation type="submission" date="2019-11" db="EMBL/GenBank/DDBJ databases">
        <title>Improved Assembly of Tolypothrix boutellei genome.</title>
        <authorList>
            <person name="Sarangi A.N."/>
            <person name="Mukherjee M."/>
            <person name="Ghosh S."/>
            <person name="Singh D."/>
            <person name="Das A."/>
            <person name="Kant S."/>
            <person name="Prusty A."/>
            <person name="Tripathy S."/>
        </authorList>
    </citation>
    <scope>NUCLEOTIDE SEQUENCE</scope>
    <source>
        <strain evidence="6">VB521301</strain>
    </source>
</reference>
<dbReference type="STRING" id="1479485.DA73_0217865"/>
<dbReference type="InterPro" id="IPR044166">
    <property type="entry name" value="FTRV"/>
</dbReference>
<dbReference type="Proteomes" id="UP000029738">
    <property type="component" value="Unassembled WGS sequence"/>
</dbReference>
<dbReference type="RefSeq" id="WP_038072663.1">
    <property type="nucleotide sequence ID" value="NZ_JHEG04000001.1"/>
</dbReference>
<sequence length="90" mass="10363">MAVETLVEIQKQGVKEDMKIGDRVRVKESVIVYHNPESRGKAFDLKGSEGVVERVINQWQGRPVSANLPIYVQFSKKFRAHLRENELELI</sequence>
<proteinExistence type="inferred from homology"/>
<dbReference type="InterPro" id="IPR008990">
    <property type="entry name" value="Elect_transpt_acc-like_dom_sf"/>
</dbReference>
<keyword evidence="1" id="KW-0560">Oxidoreductase</keyword>
<dbReference type="EMBL" id="JHEG04000001">
    <property type="protein sequence ID" value="KAF3890958.1"/>
    <property type="molecule type" value="Genomic_DNA"/>
</dbReference>
<dbReference type="GO" id="GO:0016491">
    <property type="term" value="F:oxidoreductase activity"/>
    <property type="evidence" value="ECO:0007669"/>
    <property type="project" value="UniProtKB-KW"/>
</dbReference>
<evidence type="ECO:0000256" key="4">
    <source>
        <dbReference type="ARBA" id="ARBA00034490"/>
    </source>
</evidence>